<dbReference type="InterPro" id="IPR001789">
    <property type="entry name" value="Sig_transdc_resp-reg_receiver"/>
</dbReference>
<dbReference type="EMBL" id="JAQJJC010000001">
    <property type="protein sequence ID" value="MDN5113357.1"/>
    <property type="molecule type" value="Genomic_DNA"/>
</dbReference>
<evidence type="ECO:0000256" key="7">
    <source>
        <dbReference type="PROSITE-ProRule" id="PRU01091"/>
    </source>
</evidence>
<feature type="modified residue" description="4-aspartylphosphate" evidence="6">
    <location>
        <position position="55"/>
    </location>
</feature>
<dbReference type="InterPro" id="IPR039420">
    <property type="entry name" value="WalR-like"/>
</dbReference>
<dbReference type="SUPFAM" id="SSF46894">
    <property type="entry name" value="C-terminal effector domain of the bipartite response regulators"/>
    <property type="match status" value="1"/>
</dbReference>
<evidence type="ECO:0000256" key="5">
    <source>
        <dbReference type="ARBA" id="ARBA00023163"/>
    </source>
</evidence>
<dbReference type="Pfam" id="PF00072">
    <property type="entry name" value="Response_reg"/>
    <property type="match status" value="1"/>
</dbReference>
<dbReference type="InterPro" id="IPR001867">
    <property type="entry name" value="OmpR/PhoB-type_DNA-bd"/>
</dbReference>
<evidence type="ECO:0000313" key="11">
    <source>
        <dbReference type="Proteomes" id="UP001170713"/>
    </source>
</evidence>
<dbReference type="Gene3D" id="1.10.10.10">
    <property type="entry name" value="Winged helix-like DNA-binding domain superfamily/Winged helix DNA-binding domain"/>
    <property type="match status" value="1"/>
</dbReference>
<dbReference type="Proteomes" id="UP001170713">
    <property type="component" value="Unassembled WGS sequence"/>
</dbReference>
<dbReference type="GO" id="GO:0032993">
    <property type="term" value="C:protein-DNA complex"/>
    <property type="evidence" value="ECO:0007669"/>
    <property type="project" value="TreeGrafter"/>
</dbReference>
<dbReference type="GO" id="GO:0005829">
    <property type="term" value="C:cytosol"/>
    <property type="evidence" value="ECO:0007669"/>
    <property type="project" value="TreeGrafter"/>
</dbReference>
<dbReference type="AlphaFoldDB" id="A0AAW7Q1J5"/>
<dbReference type="Pfam" id="PF00486">
    <property type="entry name" value="Trans_reg_C"/>
    <property type="match status" value="1"/>
</dbReference>
<dbReference type="PANTHER" id="PTHR48111:SF1">
    <property type="entry name" value="TWO-COMPONENT RESPONSE REGULATOR ORR33"/>
    <property type="match status" value="1"/>
</dbReference>
<comment type="caution">
    <text evidence="10">The sequence shown here is derived from an EMBL/GenBank/DDBJ whole genome shotgun (WGS) entry which is preliminary data.</text>
</comment>
<evidence type="ECO:0000313" key="10">
    <source>
        <dbReference type="EMBL" id="MDN5113357.1"/>
    </source>
</evidence>
<evidence type="ECO:0000256" key="4">
    <source>
        <dbReference type="ARBA" id="ARBA00023125"/>
    </source>
</evidence>
<dbReference type="GO" id="GO:0006355">
    <property type="term" value="P:regulation of DNA-templated transcription"/>
    <property type="evidence" value="ECO:0007669"/>
    <property type="project" value="InterPro"/>
</dbReference>
<evidence type="ECO:0000259" key="9">
    <source>
        <dbReference type="PROSITE" id="PS51755"/>
    </source>
</evidence>
<reference evidence="10" key="2">
    <citation type="submission" date="2023-01" db="EMBL/GenBank/DDBJ databases">
        <authorList>
            <person name="Uljanovas D."/>
        </authorList>
    </citation>
    <scope>NUCLEOTIDE SEQUENCE</scope>
    <source>
        <strain evidence="10">W48</strain>
    </source>
</reference>
<keyword evidence="5" id="KW-0804">Transcription</keyword>
<evidence type="ECO:0000256" key="1">
    <source>
        <dbReference type="ARBA" id="ARBA00022553"/>
    </source>
</evidence>
<protein>
    <submittedName>
        <fullName evidence="10">Response regulator</fullName>
    </submittedName>
</protein>
<dbReference type="SMART" id="SM00862">
    <property type="entry name" value="Trans_reg_C"/>
    <property type="match status" value="1"/>
</dbReference>
<evidence type="ECO:0000256" key="3">
    <source>
        <dbReference type="ARBA" id="ARBA00023015"/>
    </source>
</evidence>
<sequence>MQKEKILIVENESIVALEIKRTLEHFNFEVTDIAFDYKSAISSALSNKPDLILVDINLGKGKDGIEVVKKIQTFYDIPIIYLTAFCEDKIINKAIKTKPVSYLIKPFKREELKSNIIIALNKTSQENNIIKIGDEYHFSTKEDRLYFKTININLGLKEKLLLKKLLELRGQVVEFKELEELIWGTNDISKSTLRTLIYRLRAKFNGKFIETIPNIGCKIEV</sequence>
<dbReference type="InterPro" id="IPR011006">
    <property type="entry name" value="CheY-like_superfamily"/>
</dbReference>
<dbReference type="InterPro" id="IPR036388">
    <property type="entry name" value="WH-like_DNA-bd_sf"/>
</dbReference>
<accession>A0AAW7Q1J5</accession>
<dbReference type="Gene3D" id="3.40.50.2300">
    <property type="match status" value="1"/>
</dbReference>
<dbReference type="GO" id="GO:0000156">
    <property type="term" value="F:phosphorelay response regulator activity"/>
    <property type="evidence" value="ECO:0007669"/>
    <property type="project" value="TreeGrafter"/>
</dbReference>
<feature type="domain" description="Response regulatory" evidence="8">
    <location>
        <begin position="5"/>
        <end position="120"/>
    </location>
</feature>
<dbReference type="PROSITE" id="PS50110">
    <property type="entry name" value="RESPONSE_REGULATORY"/>
    <property type="match status" value="1"/>
</dbReference>
<reference evidence="10" key="1">
    <citation type="journal article" date="2023" name="Microorganisms">
        <title>Genomic Characterization of Arcobacter butzleri Strains Isolated from Various Sources in Lithuania.</title>
        <authorList>
            <person name="Uljanovas D."/>
            <person name="Golz G."/>
            <person name="Fleischmann S."/>
            <person name="Kudirkiene E."/>
            <person name="Kasetiene N."/>
            <person name="Grineviciene A."/>
            <person name="Tamuleviciene E."/>
            <person name="Aksomaitiene J."/>
            <person name="Alter T."/>
            <person name="Malakauskas M."/>
        </authorList>
    </citation>
    <scope>NUCLEOTIDE SEQUENCE</scope>
    <source>
        <strain evidence="10">W48</strain>
    </source>
</reference>
<keyword evidence="2" id="KW-0902">Two-component regulatory system</keyword>
<dbReference type="SUPFAM" id="SSF52172">
    <property type="entry name" value="CheY-like"/>
    <property type="match status" value="1"/>
</dbReference>
<dbReference type="PANTHER" id="PTHR48111">
    <property type="entry name" value="REGULATOR OF RPOS"/>
    <property type="match status" value="1"/>
</dbReference>
<evidence type="ECO:0000256" key="2">
    <source>
        <dbReference type="ARBA" id="ARBA00023012"/>
    </source>
</evidence>
<organism evidence="10 11">
    <name type="scientific">Aliarcobacter butzleri</name>
    <dbReference type="NCBI Taxonomy" id="28197"/>
    <lineage>
        <taxon>Bacteria</taxon>
        <taxon>Pseudomonadati</taxon>
        <taxon>Campylobacterota</taxon>
        <taxon>Epsilonproteobacteria</taxon>
        <taxon>Campylobacterales</taxon>
        <taxon>Arcobacteraceae</taxon>
        <taxon>Aliarcobacter</taxon>
    </lineage>
</organism>
<keyword evidence="4 7" id="KW-0238">DNA-binding</keyword>
<dbReference type="PROSITE" id="PS51755">
    <property type="entry name" value="OMPR_PHOB"/>
    <property type="match status" value="1"/>
</dbReference>
<feature type="domain" description="OmpR/PhoB-type" evidence="9">
    <location>
        <begin position="127"/>
        <end position="221"/>
    </location>
</feature>
<dbReference type="SMART" id="SM00448">
    <property type="entry name" value="REC"/>
    <property type="match status" value="1"/>
</dbReference>
<keyword evidence="3" id="KW-0805">Transcription regulation</keyword>
<gene>
    <name evidence="10" type="ORF">PJV88_01745</name>
</gene>
<evidence type="ECO:0000256" key="6">
    <source>
        <dbReference type="PROSITE-ProRule" id="PRU00169"/>
    </source>
</evidence>
<name>A0AAW7Q1J5_9BACT</name>
<dbReference type="RefSeq" id="WP_301342421.1">
    <property type="nucleotide sequence ID" value="NZ_JAQJJC010000001.1"/>
</dbReference>
<keyword evidence="1 6" id="KW-0597">Phosphoprotein</keyword>
<feature type="DNA-binding region" description="OmpR/PhoB-type" evidence="7">
    <location>
        <begin position="127"/>
        <end position="221"/>
    </location>
</feature>
<evidence type="ECO:0000259" key="8">
    <source>
        <dbReference type="PROSITE" id="PS50110"/>
    </source>
</evidence>
<dbReference type="InterPro" id="IPR016032">
    <property type="entry name" value="Sig_transdc_resp-reg_C-effctor"/>
</dbReference>
<dbReference type="CDD" id="cd17534">
    <property type="entry name" value="REC_DC-like"/>
    <property type="match status" value="1"/>
</dbReference>
<dbReference type="GO" id="GO:0000976">
    <property type="term" value="F:transcription cis-regulatory region binding"/>
    <property type="evidence" value="ECO:0007669"/>
    <property type="project" value="TreeGrafter"/>
</dbReference>
<proteinExistence type="predicted"/>